<dbReference type="Proteomes" id="UP000201728">
    <property type="component" value="Chromosome"/>
</dbReference>
<dbReference type="EMBL" id="CP016397">
    <property type="protein sequence ID" value="ASQ46197.1"/>
    <property type="molecule type" value="Genomic_DNA"/>
</dbReference>
<reference evidence="2" key="1">
    <citation type="submission" date="2016-07" db="EMBL/GenBank/DDBJ databases">
        <authorList>
            <person name="Florea S."/>
            <person name="Webb J.S."/>
            <person name="Jaromczyk J."/>
            <person name="Schardl C.L."/>
        </authorList>
    </citation>
    <scope>NUCLEOTIDE SEQUENCE [LARGE SCALE GENOMIC DNA]</scope>
    <source>
        <strain evidence="2">CDC-D5610</strain>
    </source>
</reference>
<dbReference type="RefSeq" id="WP_094091171.1">
    <property type="nucleotide sequence ID" value="NZ_CP016397.1"/>
</dbReference>
<evidence type="ECO:0000313" key="2">
    <source>
        <dbReference type="Proteomes" id="UP000201728"/>
    </source>
</evidence>
<accession>A0A222P300</accession>
<dbReference type="AlphaFoldDB" id="A0A222P300"/>
<gene>
    <name evidence="1" type="ORF">clem_08225</name>
</gene>
<sequence length="434" mass="50322">MKTLTYLGVPGCEIAVSRQDIRNLMIQAFIVLANFQYQHARGFVDNITFGRPTPRDRDNFIEKIKDRILAYFPDEEHHNQEFIQCILADKPISELRNLLFFRNRFLLRYRKLIHISAIENGINSLLDLIAELVKTPKKAIASNSERKLKLIEKIEQVYFALDDGLLTTVRSTKEHQYHKTYLNNLREQVIKIIQQIDEPASLATEEKIGKCPPLAICNEKDSLPKYQNEQENSSELPFEPIKEDYYFEDKVNLFVAYVLAITQQDRALITMENGCISSTCEKTLPTQERNALIMENTYVHTSEDMLLEKTALSMINLVNLGLSRGLSQFTIESDFPVVARVVALYIKYIQKYEVSALDFPDDEYSAMTDNLWNKLRTTYFAKNKLKGEQPHDQKTSTSTEEIKKRHKASSIGFFREEKDKISELNNPNHPVYFL</sequence>
<keyword evidence="2" id="KW-1185">Reference proteome</keyword>
<dbReference type="KEGG" id="lcd:clem_08225"/>
<proteinExistence type="predicted"/>
<organism evidence="1 2">
    <name type="scientific">Legionella clemsonensis</name>
    <dbReference type="NCBI Taxonomy" id="1867846"/>
    <lineage>
        <taxon>Bacteria</taxon>
        <taxon>Pseudomonadati</taxon>
        <taxon>Pseudomonadota</taxon>
        <taxon>Gammaproteobacteria</taxon>
        <taxon>Legionellales</taxon>
        <taxon>Legionellaceae</taxon>
        <taxon>Legionella</taxon>
    </lineage>
</organism>
<protein>
    <submittedName>
        <fullName evidence="1">Uncharacterized protein</fullName>
    </submittedName>
</protein>
<name>A0A222P300_9GAMM</name>
<evidence type="ECO:0000313" key="1">
    <source>
        <dbReference type="EMBL" id="ASQ46197.1"/>
    </source>
</evidence>